<dbReference type="InterPro" id="IPR018511">
    <property type="entry name" value="Hemolysin-typ_Ca-bd_CS"/>
</dbReference>
<evidence type="ECO:0000259" key="6">
    <source>
        <dbReference type="Pfam" id="PF08548"/>
    </source>
</evidence>
<comment type="cofactor">
    <cofactor evidence="1">
        <name>Ca(2+)</name>
        <dbReference type="ChEBI" id="CHEBI:29108"/>
    </cofactor>
</comment>
<dbReference type="AlphaFoldDB" id="A0A2K9NE32"/>
<dbReference type="Pfam" id="PF08548">
    <property type="entry name" value="Peptidase_M10_C"/>
    <property type="match status" value="2"/>
</dbReference>
<evidence type="ECO:0000256" key="5">
    <source>
        <dbReference type="SAM" id="MobiDB-lite"/>
    </source>
</evidence>
<dbReference type="PRINTS" id="PR00313">
    <property type="entry name" value="CABNDNGRPT"/>
</dbReference>
<dbReference type="InterPro" id="IPR050557">
    <property type="entry name" value="RTX_toxin/Mannuronan_C5-epim"/>
</dbReference>
<dbReference type="SUPFAM" id="SSF51120">
    <property type="entry name" value="beta-Roll"/>
    <property type="match status" value="6"/>
</dbReference>
<gene>
    <name evidence="7" type="ORF">C0V82_14880</name>
</gene>
<protein>
    <recommendedName>
        <fullName evidence="6">Peptidase M10 serralysin C-terminal domain-containing protein</fullName>
    </recommendedName>
</protein>
<evidence type="ECO:0000313" key="7">
    <source>
        <dbReference type="EMBL" id="AUN31378.1"/>
    </source>
</evidence>
<feature type="region of interest" description="Disordered" evidence="5">
    <location>
        <begin position="17"/>
        <end position="47"/>
    </location>
</feature>
<dbReference type="GO" id="GO:0005615">
    <property type="term" value="C:extracellular space"/>
    <property type="evidence" value="ECO:0007669"/>
    <property type="project" value="InterPro"/>
</dbReference>
<dbReference type="Gene3D" id="2.150.10.10">
    <property type="entry name" value="Serralysin-like metalloprotease, C-terminal"/>
    <property type="match status" value="5"/>
</dbReference>
<dbReference type="InterPro" id="IPR038081">
    <property type="entry name" value="CalX-like_sf"/>
</dbReference>
<dbReference type="InterPro" id="IPR001343">
    <property type="entry name" value="Hemolysn_Ca-bd"/>
</dbReference>
<dbReference type="OrthoDB" id="7366341at2"/>
<reference evidence="7 8" key="1">
    <citation type="submission" date="2017-12" db="EMBL/GenBank/DDBJ databases">
        <title>Genomes of bacteria within cyanobacterial aggregates.</title>
        <authorList>
            <person name="Cai H."/>
        </authorList>
    </citation>
    <scope>NUCLEOTIDE SEQUENCE [LARGE SCALE GENOMIC DNA]</scope>
    <source>
        <strain evidence="7 8">TH16</strain>
    </source>
</reference>
<dbReference type="PANTHER" id="PTHR38340:SF1">
    <property type="entry name" value="S-LAYER PROTEIN"/>
    <property type="match status" value="1"/>
</dbReference>
<dbReference type="PROSITE" id="PS00330">
    <property type="entry name" value="HEMOLYSIN_CALCIUM"/>
    <property type="match status" value="4"/>
</dbReference>
<sequence length="1218" mass="126229">MAVINGTAAAETLTGGAENDIITGGGGRDQIAGGAGNDTLSGGSGGGATIKGEAGDDVIYGDDGIGYGRSGDNVQGGEGNDHLYVGRSDTASGGTGSDVFHFPRYLPYSGGLAIITDFDVSSDRIDLTNISGERGIASFSVAKDLISATTYQGKAGTAVTVNYDYGGSIILFLEGVTPSQLTAANFLVTGATSNPSGLFNSGLRDLYGTLGDDVITGEVGNERLYGDAGNDTLFGADGYDTLIGGAGNDVFVYWGVGSPTIQDFEQGSDRIDLRGFGVRDFAMLREIMTAAPAGGTVIATRGVNSSDRLTFGVEMSKLTAADFIFAPADYGMRLVGDQYTANILAGNGNDTITGGSGSNFILAGAGDDRIIVSSGFDTLVGGPGKDVLVFSDAGYSYGYRGTYFRDFTQGQDRIDLRATGIASLDTVKLLGFADVIEGNKQVVEFVFDLPGGGEADLILAIDPARLTAADFIFEDSATARTLTGSSYGGALYGGLGDDVLRGRGESWLYGDAGNDTLTGAGGDQLVGGSGRDVFRTEVLSSLNNPAKIIDFKQGEDRIDLSPWGIRDFATFSMILADDRLYGRLNFLAEVMNVGIPSSRLTAQDFVYATDDGRGQWLTATNSTSTNMFKPVPLAGGGGNDMIRGSMYSDWLVGGAGDDTLVGTGGEDILAGGAGSDLFVVMPSSNSTTFVSIIDFTRGIDKIDLSATSINSFQALLASSNAVLGASGNFTRIQADGVSVDIRTDRSKLTATDFIFAPNPTGSLYLSSALSGEMNLFGGAGNDTLEGSSASQLLFGGDGDDSFIPGSTTTGYGNDTITGGAGLDRVIFNDRSSVWQITTVNNITTVSSVRGDKTLITGVEKLVFNNQTFDLSGGAVPTLKLSGGAVREGQSGTSANLAFTATLSAPGTSDVTFSFTVRASTTVEAVSKTVTIPAGSTSVTVLVPVKGDVLVEADQSVLATVTDLSGALFASSNGRYLYATGTVVNDDFQAGFSVEAYRALNGGLASDAAAMQDYIANGRAAGKVASGFDAEAYAAFNPELYRSLGLNASALLNHFVSTGRAEGRVAEGFDAMAYAALNPDLFAAFGTNRQALVEHFITSGRAEGRLTAGFDAEAYAALNPDLFRVFGLNEWALVSHYIQFGRAEGRSAIGFSADAYAAFNSDLYNAFGLDHAALVRHYVDYGRGEGRLAYNATAQGLVPTAPLDLLGYVPRSDFAYLDA</sequence>
<dbReference type="EMBL" id="CP025611">
    <property type="protein sequence ID" value="AUN31378.1"/>
    <property type="molecule type" value="Genomic_DNA"/>
</dbReference>
<dbReference type="KEGG" id="ncb:C0V82_14880"/>
<evidence type="ECO:0000256" key="1">
    <source>
        <dbReference type="ARBA" id="ARBA00001913"/>
    </source>
</evidence>
<dbReference type="InterPro" id="IPR011049">
    <property type="entry name" value="Serralysin-like_metalloprot_C"/>
</dbReference>
<evidence type="ECO:0000256" key="4">
    <source>
        <dbReference type="ARBA" id="ARBA00022737"/>
    </source>
</evidence>
<dbReference type="GO" id="GO:0005509">
    <property type="term" value="F:calcium ion binding"/>
    <property type="evidence" value="ECO:0007669"/>
    <property type="project" value="InterPro"/>
</dbReference>
<dbReference type="SUPFAM" id="SSF141072">
    <property type="entry name" value="CalX-like"/>
    <property type="match status" value="1"/>
</dbReference>
<dbReference type="Pfam" id="PF00353">
    <property type="entry name" value="HemolysinCabind"/>
    <property type="match status" value="8"/>
</dbReference>
<feature type="domain" description="Peptidase M10 serralysin C-terminal" evidence="6">
    <location>
        <begin position="515"/>
        <end position="562"/>
    </location>
</feature>
<feature type="compositionally biased region" description="Gly residues" evidence="5">
    <location>
        <begin position="23"/>
        <end position="47"/>
    </location>
</feature>
<organism evidence="7 8">
    <name type="scientific">Niveispirillum cyanobacteriorum</name>
    <dbReference type="NCBI Taxonomy" id="1612173"/>
    <lineage>
        <taxon>Bacteria</taxon>
        <taxon>Pseudomonadati</taxon>
        <taxon>Pseudomonadota</taxon>
        <taxon>Alphaproteobacteria</taxon>
        <taxon>Rhodospirillales</taxon>
        <taxon>Azospirillaceae</taxon>
        <taxon>Niveispirillum</taxon>
    </lineage>
</organism>
<name>A0A2K9NE32_9PROT</name>
<comment type="subcellular location">
    <subcellularLocation>
        <location evidence="2">Secreted</location>
    </subcellularLocation>
</comment>
<keyword evidence="8" id="KW-1185">Reference proteome</keyword>
<accession>A0A2K9NE32</accession>
<keyword evidence="3" id="KW-0964">Secreted</keyword>
<dbReference type="PANTHER" id="PTHR38340">
    <property type="entry name" value="S-LAYER PROTEIN"/>
    <property type="match status" value="1"/>
</dbReference>
<evidence type="ECO:0000256" key="2">
    <source>
        <dbReference type="ARBA" id="ARBA00004613"/>
    </source>
</evidence>
<evidence type="ECO:0000256" key="3">
    <source>
        <dbReference type="ARBA" id="ARBA00022525"/>
    </source>
</evidence>
<feature type="domain" description="Peptidase M10 serralysin C-terminal" evidence="6">
    <location>
        <begin position="203"/>
        <end position="279"/>
    </location>
</feature>
<proteinExistence type="predicted"/>
<evidence type="ECO:0000313" key="8">
    <source>
        <dbReference type="Proteomes" id="UP000234752"/>
    </source>
</evidence>
<dbReference type="InterPro" id="IPR013858">
    <property type="entry name" value="Peptidase_M10B_C"/>
</dbReference>
<keyword evidence="4" id="KW-0677">Repeat</keyword>
<dbReference type="RefSeq" id="WP_102112983.1">
    <property type="nucleotide sequence ID" value="NZ_BMGN01000005.1"/>
</dbReference>
<dbReference type="Gene3D" id="2.60.40.2030">
    <property type="match status" value="1"/>
</dbReference>
<dbReference type="Proteomes" id="UP000234752">
    <property type="component" value="Chromosome eg_1"/>
</dbReference>